<dbReference type="EMBL" id="NCKV01010384">
    <property type="protein sequence ID" value="RWS21911.1"/>
    <property type="molecule type" value="Genomic_DNA"/>
</dbReference>
<sequence length="112" mass="12856">MKSRFCLINEAAFAEEVSATEDRTIVVVTRLVDAVFGEPIVAVNVSVYFNVWDNCDRFALNSKKPCFSIKLTVFITLFLLHISFAILFVFITNIYVSMLFLNKLCRIKLYLC</sequence>
<reference evidence="2 3" key="1">
    <citation type="journal article" date="2018" name="Gigascience">
        <title>Genomes of trombidid mites reveal novel predicted allergens and laterally-transferred genes associated with secondary metabolism.</title>
        <authorList>
            <person name="Dong X."/>
            <person name="Chaisiri K."/>
            <person name="Xia D."/>
            <person name="Armstrong S.D."/>
            <person name="Fang Y."/>
            <person name="Donnelly M.J."/>
            <person name="Kadowaki T."/>
            <person name="McGarry J.W."/>
            <person name="Darby A.C."/>
            <person name="Makepeace B.L."/>
        </authorList>
    </citation>
    <scope>NUCLEOTIDE SEQUENCE [LARGE SCALE GENOMIC DNA]</scope>
    <source>
        <strain evidence="2">UoL-UT</strain>
    </source>
</reference>
<evidence type="ECO:0000313" key="2">
    <source>
        <dbReference type="EMBL" id="RWS21911.1"/>
    </source>
</evidence>
<name>A0A443S360_9ACAR</name>
<keyword evidence="1" id="KW-1133">Transmembrane helix</keyword>
<evidence type="ECO:0000256" key="1">
    <source>
        <dbReference type="SAM" id="Phobius"/>
    </source>
</evidence>
<proteinExistence type="predicted"/>
<accession>A0A443S360</accession>
<protein>
    <submittedName>
        <fullName evidence="2">Uncharacterized protein</fullName>
    </submittedName>
</protein>
<keyword evidence="3" id="KW-1185">Reference proteome</keyword>
<dbReference type="AlphaFoldDB" id="A0A443S360"/>
<comment type="caution">
    <text evidence="2">The sequence shown here is derived from an EMBL/GenBank/DDBJ whole genome shotgun (WGS) entry which is preliminary data.</text>
</comment>
<dbReference type="Proteomes" id="UP000288716">
    <property type="component" value="Unassembled WGS sequence"/>
</dbReference>
<keyword evidence="1" id="KW-0472">Membrane</keyword>
<feature type="transmembrane region" description="Helical" evidence="1">
    <location>
        <begin position="71"/>
        <end position="96"/>
    </location>
</feature>
<keyword evidence="1" id="KW-0812">Transmembrane</keyword>
<evidence type="ECO:0000313" key="3">
    <source>
        <dbReference type="Proteomes" id="UP000288716"/>
    </source>
</evidence>
<organism evidence="2 3">
    <name type="scientific">Leptotrombidium deliense</name>
    <dbReference type="NCBI Taxonomy" id="299467"/>
    <lineage>
        <taxon>Eukaryota</taxon>
        <taxon>Metazoa</taxon>
        <taxon>Ecdysozoa</taxon>
        <taxon>Arthropoda</taxon>
        <taxon>Chelicerata</taxon>
        <taxon>Arachnida</taxon>
        <taxon>Acari</taxon>
        <taxon>Acariformes</taxon>
        <taxon>Trombidiformes</taxon>
        <taxon>Prostigmata</taxon>
        <taxon>Anystina</taxon>
        <taxon>Parasitengona</taxon>
        <taxon>Trombiculoidea</taxon>
        <taxon>Trombiculidae</taxon>
        <taxon>Leptotrombidium</taxon>
    </lineage>
</organism>
<dbReference type="VEuPathDB" id="VectorBase:LDEU010129"/>
<gene>
    <name evidence="2" type="ORF">B4U80_03046</name>
</gene>